<dbReference type="InterPro" id="IPR026444">
    <property type="entry name" value="Secre_tail"/>
</dbReference>
<feature type="domain" description="Secretion system C-terminal sorting" evidence="2">
    <location>
        <begin position="819"/>
        <end position="890"/>
    </location>
</feature>
<accession>A0A2N3IIS6</accession>
<dbReference type="PANTHER" id="PTHR46580">
    <property type="entry name" value="SENSOR KINASE-RELATED"/>
    <property type="match status" value="1"/>
</dbReference>
<comment type="caution">
    <text evidence="3">The sequence shown here is derived from an EMBL/GenBank/DDBJ whole genome shotgun (WGS) entry which is preliminary data.</text>
</comment>
<organism evidence="3 4">
    <name type="scientific">Raineya orbicola</name>
    <dbReference type="NCBI Taxonomy" id="2016530"/>
    <lineage>
        <taxon>Bacteria</taxon>
        <taxon>Pseudomonadati</taxon>
        <taxon>Bacteroidota</taxon>
        <taxon>Cytophagia</taxon>
        <taxon>Cytophagales</taxon>
        <taxon>Raineyaceae</taxon>
        <taxon>Raineya</taxon>
    </lineage>
</organism>
<dbReference type="InterPro" id="IPR028994">
    <property type="entry name" value="Integrin_alpha_N"/>
</dbReference>
<dbReference type="Pfam" id="PF18962">
    <property type="entry name" value="Por_Secre_tail"/>
    <property type="match status" value="1"/>
</dbReference>
<dbReference type="Proteomes" id="UP000233387">
    <property type="component" value="Unassembled WGS sequence"/>
</dbReference>
<dbReference type="RefSeq" id="WP_133121498.1">
    <property type="nucleotide sequence ID" value="NZ_NKXO01000010.1"/>
</dbReference>
<dbReference type="Gene3D" id="2.130.10.130">
    <property type="entry name" value="Integrin alpha, N-terminal"/>
    <property type="match status" value="2"/>
</dbReference>
<proteinExistence type="predicted"/>
<keyword evidence="1" id="KW-0732">Signal</keyword>
<protein>
    <submittedName>
        <fullName evidence="3">Por secretion system C-terminal sorting domain</fullName>
    </submittedName>
</protein>
<evidence type="ECO:0000256" key="1">
    <source>
        <dbReference type="ARBA" id="ARBA00022729"/>
    </source>
</evidence>
<dbReference type="SUPFAM" id="SSF69318">
    <property type="entry name" value="Integrin alpha N-terminal domain"/>
    <property type="match status" value="2"/>
</dbReference>
<dbReference type="NCBIfam" id="TIGR04183">
    <property type="entry name" value="Por_Secre_tail"/>
    <property type="match status" value="1"/>
</dbReference>
<evidence type="ECO:0000259" key="2">
    <source>
        <dbReference type="Pfam" id="PF18962"/>
    </source>
</evidence>
<name>A0A2N3IIS6_9BACT</name>
<dbReference type="InterPro" id="IPR013517">
    <property type="entry name" value="FG-GAP"/>
</dbReference>
<evidence type="ECO:0000313" key="3">
    <source>
        <dbReference type="EMBL" id="PKQ70133.1"/>
    </source>
</evidence>
<dbReference type="OrthoDB" id="9816120at2"/>
<dbReference type="Gene3D" id="2.60.40.3080">
    <property type="match status" value="1"/>
</dbReference>
<evidence type="ECO:0000313" key="4">
    <source>
        <dbReference type="Proteomes" id="UP000233387"/>
    </source>
</evidence>
<gene>
    <name evidence="3" type="ORF">Rain11_0793</name>
</gene>
<dbReference type="Pfam" id="PF13517">
    <property type="entry name" value="FG-GAP_3"/>
    <property type="match status" value="4"/>
</dbReference>
<dbReference type="PANTHER" id="PTHR46580:SF4">
    <property type="entry name" value="ATP_GTP-BINDING PROTEIN"/>
    <property type="match status" value="1"/>
</dbReference>
<sequence length="894" mass="98733">MKHFLSQKYKNAVCKYKKFRARFEKSLQEGLSAHKKQSLYQRLKKLHNQIVRLETQLKWAVSAGALSLALTALPSPDALAQGKFKYFERKINLEPKTGYVAQSAPTYPTFADLDNDGDKDLVIGLYNGGILFYQRNDTTGLVYTLIGNDDDRSPFKSSASDLAGYAYLSPSFADVDGDGDMDLLVGTSDFYYGYVTLFKNVDGDFVAFGGAANPFLQAYTYGGLFVGGARGEMLDNDQDGDLDLFVSGCNTDKYEIIVRYYENEEDNTGVFTPRTGSANPLNHVSIAPTPPYFYAVYSSLVFADGDNDGDIDAYVSEKYGRVYEYKNNGSNVFGPQTVHPTLTFAPPYYFAITPAFEDFDNDGDLDVIYGDKYFQTLPYKKNNGSGVFTLVDYDVNAPTNVDFDIEQELVPAVYNMSSTATADLDADGDLDAVTFSYYGDTYLFRNLGSNEKPNFELVTAPNAFTPLNGLTFIPTIELVDFDNDGDADLVVKDYYASVPRYFRNNNNASFTELTGGSNPFASVNILNFAKIQVIDYDKDGDFDLIAGDATSIRVFRNNGASFTELTGTNNPFNAVNTTLAATTAPFKGISPTLVDVDNDGDLDLLFGTFNNLNDPSTTASPDFDRTLLYYYKNDNGNYVASVADNPFNTFACNRLALLEVGDIDADNDLDAVIGEFRTAARVRYFERVGNNSCPKVQEMLREVNANQTYEFRKEEFREVYSDEPDTKNKDFPKIKILIPPAHGKLMVGGEVATFGLEIPYAGLDKMVYEPKNGFTGIDNFVWAAFDPVGECYSNGGNVRFGVGTDVTAINDDLVGSVVVFPNPAKDKFHINLDRNLAGKVEIKLYNTLGGVVHTATYQNPADVRSIDVSKLPNGLYILQISNEGKSGVFKLVKE</sequence>
<keyword evidence="4" id="KW-1185">Reference proteome</keyword>
<dbReference type="EMBL" id="NKXO01000010">
    <property type="protein sequence ID" value="PKQ70133.1"/>
    <property type="molecule type" value="Genomic_DNA"/>
</dbReference>
<reference evidence="3 4" key="1">
    <citation type="submission" date="2017-06" db="EMBL/GenBank/DDBJ databases">
        <title>Raineya orbicola gen. nov., sp. nov. a slightly thermophilic bacterium of the phylum Bacteroidetes and the description of Raineyaceae fam. nov.</title>
        <authorList>
            <person name="Albuquerque L."/>
            <person name="Polonia A.R.M."/>
            <person name="Barroso C."/>
            <person name="Froufe H.J.C."/>
            <person name="Lage O."/>
            <person name="Lobo-Da-Cunha A."/>
            <person name="Egas C."/>
            <person name="Da Costa M.S."/>
        </authorList>
    </citation>
    <scope>NUCLEOTIDE SEQUENCE [LARGE SCALE GENOMIC DNA]</scope>
    <source>
        <strain evidence="3 4">SPSPC-11</strain>
    </source>
</reference>
<dbReference type="AlphaFoldDB" id="A0A2N3IIS6"/>